<feature type="chain" id="PRO_5011609083" description="peptidylprolyl isomerase" evidence="8">
    <location>
        <begin position="24"/>
        <end position="354"/>
    </location>
</feature>
<comment type="similarity">
    <text evidence="2">Belongs to the cyclophilin-type PPIase family.</text>
</comment>
<dbReference type="PROSITE" id="PS00170">
    <property type="entry name" value="CSA_PPIASE_1"/>
    <property type="match status" value="1"/>
</dbReference>
<keyword evidence="7" id="KW-0175">Coiled coil</keyword>
<dbReference type="AlphaFoldDB" id="A0A1G7VQV7"/>
<dbReference type="InterPro" id="IPR046357">
    <property type="entry name" value="PPIase_dom_sf"/>
</dbReference>
<keyword evidence="8" id="KW-0732">Signal</keyword>
<gene>
    <name evidence="11" type="ORF">SAMN04488027_10425</name>
</gene>
<evidence type="ECO:0000259" key="10">
    <source>
        <dbReference type="PROSITE" id="PS50072"/>
    </source>
</evidence>
<evidence type="ECO:0000256" key="6">
    <source>
        <dbReference type="PROSITE-ProRule" id="PRU00277"/>
    </source>
</evidence>
<dbReference type="GO" id="GO:0006457">
    <property type="term" value="P:protein folding"/>
    <property type="evidence" value="ECO:0007669"/>
    <property type="project" value="InterPro"/>
</dbReference>
<feature type="domain" description="PPIase FKBP-type" evidence="9">
    <location>
        <begin position="265"/>
        <end position="352"/>
    </location>
</feature>
<comment type="catalytic activity">
    <reaction evidence="1 6">
        <text>[protein]-peptidylproline (omega=180) = [protein]-peptidylproline (omega=0)</text>
        <dbReference type="Rhea" id="RHEA:16237"/>
        <dbReference type="Rhea" id="RHEA-COMP:10747"/>
        <dbReference type="Rhea" id="RHEA-COMP:10748"/>
        <dbReference type="ChEBI" id="CHEBI:83833"/>
        <dbReference type="ChEBI" id="CHEBI:83834"/>
        <dbReference type="EC" id="5.2.1.8"/>
    </reaction>
</comment>
<name>A0A1G7VQV7_9FLAO</name>
<dbReference type="PROSITE" id="PS50059">
    <property type="entry name" value="FKBP_PPIASE"/>
    <property type="match status" value="1"/>
</dbReference>
<dbReference type="Gene3D" id="2.40.100.10">
    <property type="entry name" value="Cyclophilin-like"/>
    <property type="match status" value="1"/>
</dbReference>
<dbReference type="PANTHER" id="PTHR45625">
    <property type="entry name" value="PEPTIDYL-PROLYL CIS-TRANS ISOMERASE-RELATED"/>
    <property type="match status" value="1"/>
</dbReference>
<dbReference type="SUPFAM" id="SSF50891">
    <property type="entry name" value="Cyclophilin-like"/>
    <property type="match status" value="1"/>
</dbReference>
<feature type="coiled-coil region" evidence="7">
    <location>
        <begin position="216"/>
        <end position="244"/>
    </location>
</feature>
<dbReference type="InterPro" id="IPR002130">
    <property type="entry name" value="Cyclophilin-type_PPIase_dom"/>
</dbReference>
<evidence type="ECO:0000256" key="2">
    <source>
        <dbReference type="ARBA" id="ARBA00007365"/>
    </source>
</evidence>
<evidence type="ECO:0000313" key="11">
    <source>
        <dbReference type="EMBL" id="SDG61300.1"/>
    </source>
</evidence>
<dbReference type="GO" id="GO:0003755">
    <property type="term" value="F:peptidyl-prolyl cis-trans isomerase activity"/>
    <property type="evidence" value="ECO:0007669"/>
    <property type="project" value="UniProtKB-KW"/>
</dbReference>
<dbReference type="EC" id="5.2.1.8" evidence="3 6"/>
<evidence type="ECO:0000256" key="7">
    <source>
        <dbReference type="SAM" id="Coils"/>
    </source>
</evidence>
<reference evidence="11 12" key="1">
    <citation type="submission" date="2016-10" db="EMBL/GenBank/DDBJ databases">
        <authorList>
            <person name="de Groot N.N."/>
        </authorList>
    </citation>
    <scope>NUCLEOTIDE SEQUENCE [LARGE SCALE GENOMIC DNA]</scope>
    <source>
        <strain evidence="11 12">DSM 19803</strain>
    </source>
</reference>
<organism evidence="11 12">
    <name type="scientific">Psychroflexus sediminis</name>
    <dbReference type="NCBI Taxonomy" id="470826"/>
    <lineage>
        <taxon>Bacteria</taxon>
        <taxon>Pseudomonadati</taxon>
        <taxon>Bacteroidota</taxon>
        <taxon>Flavobacteriia</taxon>
        <taxon>Flavobacteriales</taxon>
        <taxon>Flavobacteriaceae</taxon>
        <taxon>Psychroflexus</taxon>
    </lineage>
</organism>
<dbReference type="Proteomes" id="UP000199296">
    <property type="component" value="Unassembled WGS sequence"/>
</dbReference>
<proteinExistence type="inferred from homology"/>
<dbReference type="CDD" id="cd00317">
    <property type="entry name" value="cyclophilin"/>
    <property type="match status" value="1"/>
</dbReference>
<dbReference type="PRINTS" id="PR00153">
    <property type="entry name" value="CSAPPISMRASE"/>
</dbReference>
<evidence type="ECO:0000256" key="8">
    <source>
        <dbReference type="SAM" id="SignalP"/>
    </source>
</evidence>
<dbReference type="Pfam" id="PF00254">
    <property type="entry name" value="FKBP_C"/>
    <property type="match status" value="1"/>
</dbReference>
<evidence type="ECO:0000313" key="12">
    <source>
        <dbReference type="Proteomes" id="UP000199296"/>
    </source>
</evidence>
<dbReference type="STRING" id="470826.SAMN04488027_10425"/>
<accession>A0A1G7VQV7</accession>
<dbReference type="SUPFAM" id="SSF54534">
    <property type="entry name" value="FKBP-like"/>
    <property type="match status" value="1"/>
</dbReference>
<evidence type="ECO:0000256" key="4">
    <source>
        <dbReference type="ARBA" id="ARBA00023110"/>
    </source>
</evidence>
<dbReference type="InterPro" id="IPR044666">
    <property type="entry name" value="Cyclophilin_A-like"/>
</dbReference>
<evidence type="ECO:0000256" key="3">
    <source>
        <dbReference type="ARBA" id="ARBA00013194"/>
    </source>
</evidence>
<dbReference type="InterPro" id="IPR001179">
    <property type="entry name" value="PPIase_FKBP_dom"/>
</dbReference>
<dbReference type="RefSeq" id="WP_093366216.1">
    <property type="nucleotide sequence ID" value="NZ_FNCW01000004.1"/>
</dbReference>
<keyword evidence="5 6" id="KW-0413">Isomerase</keyword>
<dbReference type="PROSITE" id="PS50072">
    <property type="entry name" value="CSA_PPIASE_2"/>
    <property type="match status" value="1"/>
</dbReference>
<dbReference type="Gene3D" id="3.10.50.40">
    <property type="match status" value="1"/>
</dbReference>
<dbReference type="EMBL" id="FNCW01000004">
    <property type="protein sequence ID" value="SDG61300.1"/>
    <property type="molecule type" value="Genomic_DNA"/>
</dbReference>
<dbReference type="OrthoDB" id="9807797at2"/>
<protein>
    <recommendedName>
        <fullName evidence="3 6">peptidylprolyl isomerase</fullName>
        <ecNumber evidence="3 6">5.2.1.8</ecNumber>
    </recommendedName>
</protein>
<evidence type="ECO:0000256" key="1">
    <source>
        <dbReference type="ARBA" id="ARBA00000971"/>
    </source>
</evidence>
<keyword evidence="4 6" id="KW-0697">Rotamase</keyword>
<sequence>MNKHKKESFSLLLLALLAFLIQACSSPYSELEDGLYAEFETSKGDFIAELYFQDVPMTVGNFVAHAEGIHPLTEDRYKDQRLYDSLIFHRVVKDFIIQAGDPRGTGRGGPGFTFPDEFSQLHTHDEKGVLSMANSGPNSNGSQFFITLRPAPDLDNKHSVFGKVVENYDVVDSIGNVETNRADRPLQKVFIEKVNIIRKGTAAENFNAVEAFTEGFAAYENKLKENAQKRKEVLKELSEGYEVTESGLRYDITKKVNTGESPKPGDMLKVHYEGFLTDGTKFDSSLDRGEPIEFKLGVGKVIPGWDEGLQLLKEGEKARFIIPPHLSYNERATGPIPPYSILIFDVELVEVISK</sequence>
<dbReference type="FunFam" id="3.10.50.40:FF:000006">
    <property type="entry name" value="Peptidyl-prolyl cis-trans isomerase"/>
    <property type="match status" value="1"/>
</dbReference>
<evidence type="ECO:0000256" key="5">
    <source>
        <dbReference type="ARBA" id="ARBA00023235"/>
    </source>
</evidence>
<keyword evidence="12" id="KW-1185">Reference proteome</keyword>
<feature type="domain" description="PPIase cyclophilin-type" evidence="10">
    <location>
        <begin position="44"/>
        <end position="196"/>
    </location>
</feature>
<evidence type="ECO:0000259" key="9">
    <source>
        <dbReference type="PROSITE" id="PS50059"/>
    </source>
</evidence>
<dbReference type="PANTHER" id="PTHR45625:SF4">
    <property type="entry name" value="PEPTIDYLPROLYL ISOMERASE DOMAIN AND WD REPEAT-CONTAINING PROTEIN 1"/>
    <property type="match status" value="1"/>
</dbReference>
<dbReference type="InterPro" id="IPR020892">
    <property type="entry name" value="Cyclophilin-type_PPIase_CS"/>
</dbReference>
<dbReference type="Pfam" id="PF00160">
    <property type="entry name" value="Pro_isomerase"/>
    <property type="match status" value="1"/>
</dbReference>
<dbReference type="InterPro" id="IPR029000">
    <property type="entry name" value="Cyclophilin-like_dom_sf"/>
</dbReference>
<feature type="signal peptide" evidence="8">
    <location>
        <begin position="1"/>
        <end position="23"/>
    </location>
</feature>
<dbReference type="PROSITE" id="PS51257">
    <property type="entry name" value="PROKAR_LIPOPROTEIN"/>
    <property type="match status" value="1"/>
</dbReference>